<dbReference type="GeneID" id="10809740"/>
<dbReference type="PANTHER" id="PTHR12943:SF27">
    <property type="entry name" value="HOMOCYSTEINE-INDUCED ENDOPLASMIC RETICULUM PROTEIN, ISOFORM A"/>
    <property type="match status" value="1"/>
</dbReference>
<evidence type="ECO:0000256" key="1">
    <source>
        <dbReference type="SAM" id="MobiDB-lite"/>
    </source>
</evidence>
<dbReference type="VEuPathDB" id="FungiDB:SMAC_02556"/>
<dbReference type="OrthoDB" id="21589at2759"/>
<dbReference type="InParanoid" id="F7VWT5"/>
<gene>
    <name evidence="2" type="ORF">SMAC_02556</name>
</gene>
<protein>
    <submittedName>
        <fullName evidence="2">WGS project CABT00000000 data, contig 2.11</fullName>
    </submittedName>
</protein>
<comment type="caution">
    <text evidence="2">The sequence shown here is derived from an EMBL/GenBank/DDBJ whole genome shotgun (WGS) entry which is preliminary data.</text>
</comment>
<evidence type="ECO:0000313" key="2">
    <source>
        <dbReference type="EMBL" id="CCC09976.1"/>
    </source>
</evidence>
<dbReference type="EMBL" id="CABT02000011">
    <property type="protein sequence ID" value="CCC09976.1"/>
    <property type="molecule type" value="Genomic_DNA"/>
</dbReference>
<sequence>MAANDRESATSTPSALETAGEDGPLLVNIHFVSPSEGVPDDLDFQGLPATTTVGQLKDKIRDVLTMHPAHDEQRIIHQGRLLASESATLLDVFGEEKLRTGGQQPLHLVVRTSNHHPATFFSQPAPVSGQTALTGQTTTQQDASSQNDWRADVQRMQARIDALRNSAPSGVPPATDEQIRNINEYLTGPAVRTSTSGPTNGTTTEPQEQSQPQRQQAEVYILSSPSGPRGL</sequence>
<dbReference type="Gene3D" id="3.10.20.90">
    <property type="entry name" value="Phosphatidylinositol 3-kinase Catalytic Subunit, Chain A, domain 1"/>
    <property type="match status" value="1"/>
</dbReference>
<dbReference type="InterPro" id="IPR039751">
    <property type="entry name" value="HERPUD1/2"/>
</dbReference>
<feature type="region of interest" description="Disordered" evidence="1">
    <location>
        <begin position="120"/>
        <end position="148"/>
    </location>
</feature>
<keyword evidence="3" id="KW-1185">Reference proteome</keyword>
<dbReference type="InterPro" id="IPR029071">
    <property type="entry name" value="Ubiquitin-like_domsf"/>
</dbReference>
<feature type="compositionally biased region" description="Low complexity" evidence="1">
    <location>
        <begin position="193"/>
        <end position="216"/>
    </location>
</feature>
<dbReference type="eggNOG" id="ENOG502SAFQ">
    <property type="taxonomic scope" value="Eukaryota"/>
</dbReference>
<dbReference type="PANTHER" id="PTHR12943">
    <property type="entry name" value="HOMOCYSTEINE-RESPONSIVE ENDOPLASMIC RETICULUM-RESIDENT UNIQUITIN-LIKE DOMAIN HERPUD PROTEIN FAMILY MEMBER"/>
    <property type="match status" value="1"/>
</dbReference>
<proteinExistence type="predicted"/>
<dbReference type="AlphaFoldDB" id="F7VWT5"/>
<dbReference type="KEGG" id="smp:10809740"/>
<dbReference type="SUPFAM" id="SSF54236">
    <property type="entry name" value="Ubiquitin-like"/>
    <property type="match status" value="1"/>
</dbReference>
<dbReference type="HOGENOM" id="CLU_1200444_0_0_1"/>
<feature type="compositionally biased region" description="Low complexity" evidence="1">
    <location>
        <begin position="129"/>
        <end position="141"/>
    </location>
</feature>
<name>F7VWT5_SORMK</name>
<feature type="region of interest" description="Disordered" evidence="1">
    <location>
        <begin position="186"/>
        <end position="231"/>
    </location>
</feature>
<accession>F7VWT5</accession>
<dbReference type="Proteomes" id="UP000001881">
    <property type="component" value="Unassembled WGS sequence"/>
</dbReference>
<feature type="region of interest" description="Disordered" evidence="1">
    <location>
        <begin position="1"/>
        <end position="21"/>
    </location>
</feature>
<evidence type="ECO:0000313" key="3">
    <source>
        <dbReference type="Proteomes" id="UP000001881"/>
    </source>
</evidence>
<reference evidence="2 3" key="1">
    <citation type="journal article" date="2010" name="PLoS Genet.">
        <title>De novo assembly of a 40 Mb eukaryotic genome from short sequence reads: Sordaria macrospora, a model organism for fungal morphogenesis.</title>
        <authorList>
            <person name="Nowrousian M."/>
            <person name="Stajich J."/>
            <person name="Chu M."/>
            <person name="Engh I."/>
            <person name="Espagne E."/>
            <person name="Halliday K."/>
            <person name="Kamerewerd J."/>
            <person name="Kempken F."/>
            <person name="Knab B."/>
            <person name="Kuo H.C."/>
            <person name="Osiewacz H.D."/>
            <person name="Poeggeler S."/>
            <person name="Read N."/>
            <person name="Seiler S."/>
            <person name="Smith K."/>
            <person name="Zickler D."/>
            <person name="Kueck U."/>
            <person name="Freitag M."/>
        </authorList>
    </citation>
    <scope>NUCLEOTIDE SEQUENCE [LARGE SCALE GENOMIC DNA]</scope>
    <source>
        <strain evidence="3">ATCC MYA-333 / DSM 997 / K(L3346) / K-hell</strain>
        <tissue evidence="2">Mycelium</tissue>
    </source>
</reference>
<organism evidence="2 3">
    <name type="scientific">Sordaria macrospora (strain ATCC MYA-333 / DSM 997 / K(L3346) / K-hell)</name>
    <dbReference type="NCBI Taxonomy" id="771870"/>
    <lineage>
        <taxon>Eukaryota</taxon>
        <taxon>Fungi</taxon>
        <taxon>Dikarya</taxon>
        <taxon>Ascomycota</taxon>
        <taxon>Pezizomycotina</taxon>
        <taxon>Sordariomycetes</taxon>
        <taxon>Sordariomycetidae</taxon>
        <taxon>Sordariales</taxon>
        <taxon>Sordariaceae</taxon>
        <taxon>Sordaria</taxon>
    </lineage>
</organism>
<dbReference type="GO" id="GO:0030968">
    <property type="term" value="P:endoplasmic reticulum unfolded protein response"/>
    <property type="evidence" value="ECO:0007669"/>
    <property type="project" value="TreeGrafter"/>
</dbReference>